<feature type="chain" id="PRO_5042188645" evidence="1">
    <location>
        <begin position="19"/>
        <end position="76"/>
    </location>
</feature>
<proteinExistence type="predicted"/>
<dbReference type="EMBL" id="JANAWD010000152">
    <property type="protein sequence ID" value="KAJ3485458.1"/>
    <property type="molecule type" value="Genomic_DNA"/>
</dbReference>
<sequence>MRLTYFTFFVLAVSGAYALASPDEPIYTIDPVEDYPTSGGTNKVFHKGNLPGGQGGIRLPGGPFSKRYIEKEDSFA</sequence>
<reference evidence="2" key="1">
    <citation type="submission" date="2022-07" db="EMBL/GenBank/DDBJ databases">
        <title>Genome Sequence of Physisporinus lineatus.</title>
        <authorList>
            <person name="Buettner E."/>
        </authorList>
    </citation>
    <scope>NUCLEOTIDE SEQUENCE</scope>
    <source>
        <strain evidence="2">VT162</strain>
    </source>
</reference>
<accession>A0AAD5YF83</accession>
<comment type="caution">
    <text evidence="2">The sequence shown here is derived from an EMBL/GenBank/DDBJ whole genome shotgun (WGS) entry which is preliminary data.</text>
</comment>
<evidence type="ECO:0000313" key="3">
    <source>
        <dbReference type="Proteomes" id="UP001212997"/>
    </source>
</evidence>
<protein>
    <submittedName>
        <fullName evidence="2">Uncharacterized protein</fullName>
    </submittedName>
</protein>
<gene>
    <name evidence="2" type="ORF">NLI96_g4932</name>
</gene>
<dbReference type="Proteomes" id="UP001212997">
    <property type="component" value="Unassembled WGS sequence"/>
</dbReference>
<evidence type="ECO:0000313" key="2">
    <source>
        <dbReference type="EMBL" id="KAJ3485458.1"/>
    </source>
</evidence>
<feature type="signal peptide" evidence="1">
    <location>
        <begin position="1"/>
        <end position="18"/>
    </location>
</feature>
<keyword evidence="1" id="KW-0732">Signal</keyword>
<dbReference type="AlphaFoldDB" id="A0AAD5YF83"/>
<organism evidence="2 3">
    <name type="scientific">Meripilus lineatus</name>
    <dbReference type="NCBI Taxonomy" id="2056292"/>
    <lineage>
        <taxon>Eukaryota</taxon>
        <taxon>Fungi</taxon>
        <taxon>Dikarya</taxon>
        <taxon>Basidiomycota</taxon>
        <taxon>Agaricomycotina</taxon>
        <taxon>Agaricomycetes</taxon>
        <taxon>Polyporales</taxon>
        <taxon>Meripilaceae</taxon>
        <taxon>Meripilus</taxon>
    </lineage>
</organism>
<evidence type="ECO:0000256" key="1">
    <source>
        <dbReference type="SAM" id="SignalP"/>
    </source>
</evidence>
<name>A0AAD5YF83_9APHY</name>
<keyword evidence="3" id="KW-1185">Reference proteome</keyword>